<feature type="transmembrane region" description="Helical" evidence="1">
    <location>
        <begin position="248"/>
        <end position="267"/>
    </location>
</feature>
<comment type="pathway">
    <text evidence="1">Protein modification; protein glycosylation.</text>
</comment>
<feature type="transmembrane region" description="Helical" evidence="1">
    <location>
        <begin position="44"/>
        <end position="63"/>
    </location>
</feature>
<feature type="transmembrane region" description="Helical" evidence="1">
    <location>
        <begin position="170"/>
        <end position="194"/>
    </location>
</feature>
<comment type="caution">
    <text evidence="4">The sequence shown here is derived from an EMBL/GenBank/DDBJ whole genome shotgun (WGS) entry which is preliminary data.</text>
</comment>
<dbReference type="InterPro" id="IPR027005">
    <property type="entry name" value="PMT-like"/>
</dbReference>
<feature type="domain" description="Glycosyltransferase RgtA/B/C/D-like" evidence="2">
    <location>
        <begin position="104"/>
        <end position="204"/>
    </location>
</feature>
<dbReference type="EMBL" id="BAAALT010000124">
    <property type="protein sequence ID" value="GAA1813786.1"/>
    <property type="molecule type" value="Genomic_DNA"/>
</dbReference>
<sequence length="536" mass="60667">MAAYDRGVTQALSTPEDTTVAVRTLREVPEIVRRRLMPPMPARWVAWTATLWVTAIAAFVRAFHYGTPAEIMFDETYYATEGQELLDHGVEWEPSTNTGAFVVHPPLGKWLIALGIKLLGNNSLGWRLPTMILGTVAVLILTRTAIRMFRSVVLGAAAGLLMAFDGFQLVLSRLAILDIFVLFFVLAAFACLVVDRDKRRERWLRAMENGLDPSRPGRAGRPKLTWGGVPWWRLGAAVLFGLGCGVKWSVAFYLPVFLLLMVLWEVGARRHAGVRRPWRDTFLDEIGWVALFCGIIVATYLTTWTGWFLTDTGWKRHYLSAELGRDEVPVLGALQNLFYYHRDALNFHEGLVSKHPYQSWPWQWLILGRPVAIYYGNSPTCGAADCSSVITLLGTPVLWWSFIPALLATTWLGISRRDWRALAIILGALAGIVPWFYYQIADYRTMFYFYAAPAEPFLILAVVFVLGALINAPGVGFSGRTLTFAQSDRRLYGTIFAAAFLIAVALCFWYFYPIWTAQSIPHDSWWHRMWLGNRWV</sequence>
<evidence type="ECO:0000313" key="4">
    <source>
        <dbReference type="EMBL" id="GAA1813786.1"/>
    </source>
</evidence>
<feature type="transmembrane region" description="Helical" evidence="1">
    <location>
        <begin position="447"/>
        <end position="470"/>
    </location>
</feature>
<keyword evidence="1" id="KW-0808">Transferase</keyword>
<feature type="transmembrane region" description="Helical" evidence="1">
    <location>
        <begin position="491"/>
        <end position="512"/>
    </location>
</feature>
<comment type="subcellular location">
    <subcellularLocation>
        <location evidence="1">Cell membrane</location>
    </subcellularLocation>
</comment>
<comment type="function">
    <text evidence="1">Protein O-mannosyltransferase that catalyzes the transfer of a single mannose residue from a polyprenol phospho-mannosyl lipidic donor to the hydroxyl group of selected serine and threonine residues in acceptor proteins.</text>
</comment>
<protein>
    <recommendedName>
        <fullName evidence="1">Polyprenol-phosphate-mannose--protein mannosyltransferase</fullName>
        <ecNumber evidence="1">2.4.1.-</ecNumber>
    </recommendedName>
</protein>
<evidence type="ECO:0000313" key="5">
    <source>
        <dbReference type="Proteomes" id="UP001500218"/>
    </source>
</evidence>
<reference evidence="4 5" key="1">
    <citation type="journal article" date="2019" name="Int. J. Syst. Evol. Microbiol.">
        <title>The Global Catalogue of Microorganisms (GCM) 10K type strain sequencing project: providing services to taxonomists for standard genome sequencing and annotation.</title>
        <authorList>
            <consortium name="The Broad Institute Genomics Platform"/>
            <consortium name="The Broad Institute Genome Sequencing Center for Infectious Disease"/>
            <person name="Wu L."/>
            <person name="Ma J."/>
        </authorList>
    </citation>
    <scope>NUCLEOTIDE SEQUENCE [LARGE SCALE GENOMIC DNA]</scope>
    <source>
        <strain evidence="4 5">JCM 13250</strain>
    </source>
</reference>
<dbReference type="PANTHER" id="PTHR10050:SF46">
    <property type="entry name" value="PROTEIN O-MANNOSYL-TRANSFERASE 2"/>
    <property type="match status" value="1"/>
</dbReference>
<keyword evidence="1" id="KW-0812">Transmembrane</keyword>
<accession>A0ABN2M921</accession>
<feature type="transmembrane region" description="Helical" evidence="1">
    <location>
        <begin position="124"/>
        <end position="141"/>
    </location>
</feature>
<feature type="transmembrane region" description="Helical" evidence="1">
    <location>
        <begin position="224"/>
        <end position="242"/>
    </location>
</feature>
<feature type="transmembrane region" description="Helical" evidence="1">
    <location>
        <begin position="397"/>
        <end position="414"/>
    </location>
</feature>
<dbReference type="InterPro" id="IPR032421">
    <property type="entry name" value="PMT_4TMC"/>
</dbReference>
<dbReference type="InterPro" id="IPR038731">
    <property type="entry name" value="RgtA/B/C-like"/>
</dbReference>
<evidence type="ECO:0000256" key="1">
    <source>
        <dbReference type="RuleBase" id="RU367007"/>
    </source>
</evidence>
<dbReference type="Pfam" id="PF16192">
    <property type="entry name" value="PMT_4TMC"/>
    <property type="match status" value="1"/>
</dbReference>
<comment type="similarity">
    <text evidence="1">Belongs to the glycosyltransferase 39 family.</text>
</comment>
<organism evidence="4 5">
    <name type="scientific">Luedemannella flava</name>
    <dbReference type="NCBI Taxonomy" id="349316"/>
    <lineage>
        <taxon>Bacteria</taxon>
        <taxon>Bacillati</taxon>
        <taxon>Actinomycetota</taxon>
        <taxon>Actinomycetes</taxon>
        <taxon>Micromonosporales</taxon>
        <taxon>Micromonosporaceae</taxon>
        <taxon>Luedemannella</taxon>
    </lineage>
</organism>
<dbReference type="Proteomes" id="UP001500218">
    <property type="component" value="Unassembled WGS sequence"/>
</dbReference>
<feature type="domain" description="Protein O-mannosyl-transferase C-terminal four TM" evidence="3">
    <location>
        <begin position="334"/>
        <end position="532"/>
    </location>
</feature>
<keyword evidence="1" id="KW-1133">Transmembrane helix</keyword>
<keyword evidence="1" id="KW-0472">Membrane</keyword>
<proteinExistence type="inferred from homology"/>
<dbReference type="Pfam" id="PF13231">
    <property type="entry name" value="PMT_2"/>
    <property type="match status" value="1"/>
</dbReference>
<keyword evidence="5" id="KW-1185">Reference proteome</keyword>
<dbReference type="PANTHER" id="PTHR10050">
    <property type="entry name" value="DOLICHYL-PHOSPHATE-MANNOSE--PROTEIN MANNOSYLTRANSFERASE"/>
    <property type="match status" value="1"/>
</dbReference>
<evidence type="ECO:0000259" key="3">
    <source>
        <dbReference type="Pfam" id="PF16192"/>
    </source>
</evidence>
<feature type="transmembrane region" description="Helical" evidence="1">
    <location>
        <begin position="148"/>
        <end position="164"/>
    </location>
</feature>
<keyword evidence="1" id="KW-1003">Cell membrane</keyword>
<keyword evidence="1" id="KW-0328">Glycosyltransferase</keyword>
<dbReference type="EC" id="2.4.1.-" evidence="1"/>
<feature type="transmembrane region" description="Helical" evidence="1">
    <location>
        <begin position="421"/>
        <end position="441"/>
    </location>
</feature>
<name>A0ABN2M921_9ACTN</name>
<feature type="transmembrane region" description="Helical" evidence="1">
    <location>
        <begin position="288"/>
        <end position="309"/>
    </location>
</feature>
<gene>
    <name evidence="4" type="ORF">GCM10009682_38610</name>
</gene>
<evidence type="ECO:0000259" key="2">
    <source>
        <dbReference type="Pfam" id="PF13231"/>
    </source>
</evidence>